<protein>
    <submittedName>
        <fullName evidence="2">Uncharacterized protein</fullName>
    </submittedName>
</protein>
<organism evidence="2">
    <name type="scientific">Siphoviridae sp. ctjfQ5</name>
    <dbReference type="NCBI Taxonomy" id="2823594"/>
    <lineage>
        <taxon>Viruses</taxon>
        <taxon>Duplodnaviria</taxon>
        <taxon>Heunggongvirae</taxon>
        <taxon>Uroviricota</taxon>
        <taxon>Caudoviricetes</taxon>
    </lineage>
</organism>
<name>A0A8S5L8M2_9CAUD</name>
<proteinExistence type="predicted"/>
<evidence type="ECO:0000256" key="1">
    <source>
        <dbReference type="SAM" id="MobiDB-lite"/>
    </source>
</evidence>
<dbReference type="EMBL" id="BK014655">
    <property type="protein sequence ID" value="DAD66261.1"/>
    <property type="molecule type" value="Genomic_DNA"/>
</dbReference>
<feature type="compositionally biased region" description="Basic and acidic residues" evidence="1">
    <location>
        <begin position="14"/>
        <end position="45"/>
    </location>
</feature>
<feature type="compositionally biased region" description="Polar residues" evidence="1">
    <location>
        <begin position="1"/>
        <end position="12"/>
    </location>
</feature>
<evidence type="ECO:0000313" key="2">
    <source>
        <dbReference type="EMBL" id="DAD66261.1"/>
    </source>
</evidence>
<sequence length="45" mass="5149">MSRVYKQQTGPTDNKAEVPAKETKRTRTTKPVERDEPKEDSNDGE</sequence>
<feature type="region of interest" description="Disordered" evidence="1">
    <location>
        <begin position="1"/>
        <end position="45"/>
    </location>
</feature>
<reference evidence="2" key="1">
    <citation type="journal article" date="2021" name="Proc. Natl. Acad. Sci. U.S.A.">
        <title>A Catalog of Tens of Thousands of Viruses from Human Metagenomes Reveals Hidden Associations with Chronic Diseases.</title>
        <authorList>
            <person name="Tisza M.J."/>
            <person name="Buck C.B."/>
        </authorList>
    </citation>
    <scope>NUCLEOTIDE SEQUENCE</scope>
    <source>
        <strain evidence="2">CtjfQ5</strain>
    </source>
</reference>
<accession>A0A8S5L8M2</accession>